<keyword evidence="6 7" id="KW-0066">ATP synthesis</keyword>
<keyword evidence="4 7" id="KW-0406">Ion transport</keyword>
<evidence type="ECO:0000256" key="3">
    <source>
        <dbReference type="ARBA" id="ARBA00022781"/>
    </source>
</evidence>
<dbReference type="Proteomes" id="UP000179627">
    <property type="component" value="Unassembled WGS sequence"/>
</dbReference>
<dbReference type="InterPro" id="IPR026015">
    <property type="entry name" value="ATP_synth_OSCP/delta_N_sf"/>
</dbReference>
<evidence type="ECO:0000256" key="4">
    <source>
        <dbReference type="ARBA" id="ARBA00023065"/>
    </source>
</evidence>
<keyword evidence="5 7" id="KW-0472">Membrane</keyword>
<evidence type="ECO:0000256" key="5">
    <source>
        <dbReference type="ARBA" id="ARBA00023136"/>
    </source>
</evidence>
<accession>A0A1S1Q9P5</accession>
<keyword evidence="7" id="KW-0139">CF(1)</keyword>
<keyword evidence="7" id="KW-1003">Cell membrane</keyword>
<dbReference type="InterPro" id="IPR000711">
    <property type="entry name" value="ATPase_OSCP/dsu"/>
</dbReference>
<dbReference type="EMBL" id="MBLM01000152">
    <property type="protein sequence ID" value="OHV30680.1"/>
    <property type="molecule type" value="Genomic_DNA"/>
</dbReference>
<comment type="caution">
    <text evidence="8">The sequence shown here is derived from an EMBL/GenBank/DDBJ whole genome shotgun (WGS) entry which is preliminary data.</text>
</comment>
<reference evidence="9" key="1">
    <citation type="submission" date="2016-07" db="EMBL/GenBank/DDBJ databases">
        <title>Sequence Frankia sp. strain CcI1.17.</title>
        <authorList>
            <person name="Ghodhbane-Gtari F."/>
            <person name="Swanson E."/>
            <person name="Gueddou A."/>
            <person name="Morris K."/>
            <person name="Hezbri K."/>
            <person name="Ktari A."/>
            <person name="Nouioui I."/>
            <person name="Abebe-Akele F."/>
            <person name="Simpson S."/>
            <person name="Thomas K."/>
            <person name="Gtari M."/>
            <person name="Tisa L.S."/>
            <person name="Hurst S."/>
        </authorList>
    </citation>
    <scope>NUCLEOTIDE SEQUENCE [LARGE SCALE GENOMIC DNA]</scope>
    <source>
        <strain evidence="9">Cc1.17</strain>
    </source>
</reference>
<dbReference type="PANTHER" id="PTHR11910">
    <property type="entry name" value="ATP SYNTHASE DELTA CHAIN"/>
    <property type="match status" value="1"/>
</dbReference>
<dbReference type="Pfam" id="PF00213">
    <property type="entry name" value="OSCP"/>
    <property type="match status" value="1"/>
</dbReference>
<dbReference type="GO" id="GO:0046933">
    <property type="term" value="F:proton-transporting ATP synthase activity, rotational mechanism"/>
    <property type="evidence" value="ECO:0007669"/>
    <property type="project" value="UniProtKB-UniRule"/>
</dbReference>
<sequence>MEGASRQSLAAARSVLDQVTAVPIGTVTSPAASPDARRVADDLGAVAALIGREPTVRRALTDPGAPPQSRVGLVGRLFGTQIGQGSLAVVSAAVAGRWSRPVDLRLALEELAVEATLAEAEAADVLDEVEDELFRFGRILGQNPQLSLALTDPAAPASAKVALVDRLLAGRAHPVTVRLAQQTTADPSQGDIERRLESLSRLAAARRGRVVAVVRTATVLDDDQTARLKAAISRFFGRQIQLQIDLDPSVLGGLSVRVGDEVVDGTVLRRLAAARRGLTR</sequence>
<dbReference type="OrthoDB" id="5242917at2"/>
<evidence type="ECO:0000256" key="6">
    <source>
        <dbReference type="ARBA" id="ARBA00023310"/>
    </source>
</evidence>
<dbReference type="HAMAP" id="MF_01416">
    <property type="entry name" value="ATP_synth_delta_bact"/>
    <property type="match status" value="1"/>
</dbReference>
<dbReference type="AlphaFoldDB" id="A0A1S1Q9P5"/>
<gene>
    <name evidence="7" type="primary">atpH</name>
    <name evidence="8" type="ORF">CC117_07155</name>
</gene>
<evidence type="ECO:0000313" key="9">
    <source>
        <dbReference type="Proteomes" id="UP000179627"/>
    </source>
</evidence>
<keyword evidence="2 7" id="KW-0813">Transport</keyword>
<name>A0A1S1Q9P5_9ACTN</name>
<dbReference type="PRINTS" id="PR00125">
    <property type="entry name" value="ATPASEDELTA"/>
</dbReference>
<dbReference type="NCBIfam" id="NF009967">
    <property type="entry name" value="PRK13430.1"/>
    <property type="match status" value="1"/>
</dbReference>
<comment type="function">
    <text evidence="7">This protein is part of the stalk that links CF(0) to CF(1). It either transmits conformational changes from CF(0) to CF(1) or is implicated in proton conduction.</text>
</comment>
<evidence type="ECO:0000313" key="8">
    <source>
        <dbReference type="EMBL" id="OHV30680.1"/>
    </source>
</evidence>
<evidence type="ECO:0000256" key="7">
    <source>
        <dbReference type="HAMAP-Rule" id="MF_01416"/>
    </source>
</evidence>
<dbReference type="GO" id="GO:0005886">
    <property type="term" value="C:plasma membrane"/>
    <property type="evidence" value="ECO:0007669"/>
    <property type="project" value="UniProtKB-SubCell"/>
</dbReference>
<comment type="function">
    <text evidence="7">F(1)F(0) ATP synthase produces ATP from ADP in the presence of a proton or sodium gradient. F-type ATPases consist of two structural domains, F(1) containing the extramembraneous catalytic core and F(0) containing the membrane proton channel, linked together by a central stalk and a peripheral stalk. During catalysis, ATP synthesis in the catalytic domain of F(1) is coupled via a rotary mechanism of the central stalk subunits to proton translocation.</text>
</comment>
<keyword evidence="9" id="KW-1185">Reference proteome</keyword>
<comment type="similarity">
    <text evidence="7">Belongs to the ATPase delta chain family.</text>
</comment>
<dbReference type="RefSeq" id="WP_071089463.1">
    <property type="nucleotide sequence ID" value="NZ_MBLM01000152.1"/>
</dbReference>
<protein>
    <recommendedName>
        <fullName evidence="7">ATP synthase subunit delta</fullName>
    </recommendedName>
    <alternativeName>
        <fullName evidence="7">ATP synthase F(1) sector subunit delta</fullName>
    </alternativeName>
    <alternativeName>
        <fullName evidence="7">F-type ATPase subunit delta</fullName>
        <shortName evidence="7">F-ATPase subunit delta</shortName>
    </alternativeName>
</protein>
<evidence type="ECO:0000256" key="2">
    <source>
        <dbReference type="ARBA" id="ARBA00022448"/>
    </source>
</evidence>
<dbReference type="GO" id="GO:0045259">
    <property type="term" value="C:proton-transporting ATP synthase complex"/>
    <property type="evidence" value="ECO:0007669"/>
    <property type="project" value="UniProtKB-KW"/>
</dbReference>
<proteinExistence type="inferred from homology"/>
<comment type="subcellular location">
    <subcellularLocation>
        <location evidence="7">Cell membrane</location>
        <topology evidence="7">Peripheral membrane protein</topology>
    </subcellularLocation>
    <subcellularLocation>
        <location evidence="1">Membrane</location>
    </subcellularLocation>
</comment>
<dbReference type="Gene3D" id="1.10.520.20">
    <property type="entry name" value="N-terminal domain of the delta subunit of the F1F0-ATP synthase"/>
    <property type="match status" value="1"/>
</dbReference>
<organism evidence="8 9">
    <name type="scientific">Parafrankia colletiae</name>
    <dbReference type="NCBI Taxonomy" id="573497"/>
    <lineage>
        <taxon>Bacteria</taxon>
        <taxon>Bacillati</taxon>
        <taxon>Actinomycetota</taxon>
        <taxon>Actinomycetes</taxon>
        <taxon>Frankiales</taxon>
        <taxon>Frankiaceae</taxon>
        <taxon>Parafrankia</taxon>
    </lineage>
</organism>
<evidence type="ECO:0000256" key="1">
    <source>
        <dbReference type="ARBA" id="ARBA00004370"/>
    </source>
</evidence>
<keyword evidence="3 7" id="KW-0375">Hydrogen ion transport</keyword>